<feature type="region of interest" description="Disordered" evidence="10">
    <location>
        <begin position="1"/>
        <end position="87"/>
    </location>
</feature>
<comment type="caution">
    <text evidence="12">The sequence shown here is derived from an EMBL/GenBank/DDBJ whole genome shotgun (WGS) entry which is preliminary data.</text>
</comment>
<evidence type="ECO:0000256" key="4">
    <source>
        <dbReference type="ARBA" id="ARBA00022833"/>
    </source>
</evidence>
<dbReference type="PANTHER" id="PTHR46481:SF10">
    <property type="entry name" value="ZINC FINGER BED DOMAIN-CONTAINING PROTEIN 39"/>
    <property type="match status" value="1"/>
</dbReference>
<gene>
    <name evidence="12" type="ORF">RchiOBHm_Chr6g0251881</name>
</gene>
<evidence type="ECO:0000256" key="1">
    <source>
        <dbReference type="ARBA" id="ARBA00004123"/>
    </source>
</evidence>
<evidence type="ECO:0000256" key="9">
    <source>
        <dbReference type="PROSITE-ProRule" id="PRU00027"/>
    </source>
</evidence>
<sequence length="896" mass="102012">MDLSTGKTPQTQSQSSSHSEPNSNSESSNAIANSNSKSDPDTEIAENVIVAATASTGTPSTMTSARPPKPKKRPRKSTSTGSRERSMVWEHYEKIDKPSYEFKDGKKVQVGTTKRAKCRYCSTDLACNPYDNGTSSLKRHIEVVCKKYPGRIDLEEFQQVFVAGGNLNEPSLTMRAFSQDACVRACVEMIVIDELPFSHPEKEGFQRFCKVACPRFKTPSRRLVVTTFWKLYDVEKKKLRQELASHCVNLTTDTWTSVQNINYMVVTAHFIDGGWNLHKRILNFCVISNHQGNTIGRLLETCLLEWGIERVLTISVDNASANKVAIDYIRKKMLTWKKQPVLGGKWLHVRCLAHILNLIVKSGLRMMDKSVASIRNAVRYVRSSSARLDVFKRCVAIEQLDCKKVCILDVPTRWNSTFLMLDVALELQKGFDRMAEEEDTKYKGYFDEEEVEDDEWLEGAETEAANKTKEKIKRVGPPVETDWERATVFVNFLKVFYDVTMRISATNSPTTQKAFHDIVAIEAEIDDLFDRPEMCNGSNTEKILFEMAVKMRSKFKKYFASLDDMNHLLLVALVLDPRYKLRNFERVCRIWLKLDPATIKHRSAELKELLVNLTDLYSSSLGTKKTRPSGNEAEKATTSGTGSSSTKSSRTQMSGKMAAMQADWKQELEDSDQTVVSHETMCLKTQPIVHKSKPPKRKESKEQLHQQKSKKLFQHQKRQFPRGQKNEELYEVELLEYSWSISKNLCIIRFQSNVISSIEHLNFIYAEYGMEGIVSKRGDVYGFGIVVMETFTRRKLIDEIFIGEMRINQWVENFLVADAIVEVVDATLLGTEEDHDFVSKRECLSSIMRLAVACSAESPEERINMQEALAILKTIKIKFSKNSAARGVVLNRRSVS</sequence>
<feature type="compositionally biased region" description="Low complexity" evidence="10">
    <location>
        <begin position="13"/>
        <end position="37"/>
    </location>
</feature>
<evidence type="ECO:0000259" key="11">
    <source>
        <dbReference type="PROSITE" id="PS50808"/>
    </source>
</evidence>
<dbReference type="GO" id="GO:0009791">
    <property type="term" value="P:post-embryonic development"/>
    <property type="evidence" value="ECO:0007669"/>
    <property type="project" value="UniProtKB-ARBA"/>
</dbReference>
<dbReference type="InterPro" id="IPR012337">
    <property type="entry name" value="RNaseH-like_sf"/>
</dbReference>
<feature type="region of interest" description="Disordered" evidence="10">
    <location>
        <begin position="621"/>
        <end position="664"/>
    </location>
</feature>
<keyword evidence="3 9" id="KW-0863">Zinc-finger</keyword>
<keyword evidence="7" id="KW-0804">Transcription</keyword>
<dbReference type="InterPro" id="IPR036236">
    <property type="entry name" value="Znf_C2H2_sf"/>
</dbReference>
<accession>A0A2P6PL00</accession>
<evidence type="ECO:0000256" key="3">
    <source>
        <dbReference type="ARBA" id="ARBA00022771"/>
    </source>
</evidence>
<dbReference type="Gene3D" id="1.10.510.10">
    <property type="entry name" value="Transferase(Phosphotransferase) domain 1"/>
    <property type="match status" value="1"/>
</dbReference>
<dbReference type="Pfam" id="PF14372">
    <property type="entry name" value="hAT-like_RNase-H"/>
    <property type="match status" value="1"/>
</dbReference>
<keyword evidence="13" id="KW-1185">Reference proteome</keyword>
<dbReference type="SUPFAM" id="SSF53098">
    <property type="entry name" value="Ribonuclease H-like"/>
    <property type="match status" value="1"/>
</dbReference>
<reference evidence="12 13" key="1">
    <citation type="journal article" date="2018" name="Nat. Genet.">
        <title>The Rosa genome provides new insights in the design of modern roses.</title>
        <authorList>
            <person name="Bendahmane M."/>
        </authorList>
    </citation>
    <scope>NUCLEOTIDE SEQUENCE [LARGE SCALE GENOMIC DNA]</scope>
    <source>
        <strain evidence="13">cv. Old Blush</strain>
    </source>
</reference>
<dbReference type="InterPro" id="IPR025525">
    <property type="entry name" value="hAT-like_transposase_RNase-H"/>
</dbReference>
<feature type="compositionally biased region" description="Polar residues" evidence="10">
    <location>
        <begin position="1"/>
        <end position="12"/>
    </location>
</feature>
<organism evidence="12 13">
    <name type="scientific">Rosa chinensis</name>
    <name type="common">China rose</name>
    <dbReference type="NCBI Taxonomy" id="74649"/>
    <lineage>
        <taxon>Eukaryota</taxon>
        <taxon>Viridiplantae</taxon>
        <taxon>Streptophyta</taxon>
        <taxon>Embryophyta</taxon>
        <taxon>Tracheophyta</taxon>
        <taxon>Spermatophyta</taxon>
        <taxon>Magnoliopsida</taxon>
        <taxon>eudicotyledons</taxon>
        <taxon>Gunneridae</taxon>
        <taxon>Pentapetalae</taxon>
        <taxon>rosids</taxon>
        <taxon>fabids</taxon>
        <taxon>Rosales</taxon>
        <taxon>Rosaceae</taxon>
        <taxon>Rosoideae</taxon>
        <taxon>Rosoideae incertae sedis</taxon>
        <taxon>Rosa</taxon>
    </lineage>
</organism>
<keyword evidence="4" id="KW-0862">Zinc</keyword>
<dbReference type="PANTHER" id="PTHR46481">
    <property type="entry name" value="ZINC FINGER BED DOMAIN-CONTAINING PROTEIN 4"/>
    <property type="match status" value="1"/>
</dbReference>
<dbReference type="SUPFAM" id="SSF57667">
    <property type="entry name" value="beta-beta-alpha zinc fingers"/>
    <property type="match status" value="1"/>
</dbReference>
<evidence type="ECO:0000313" key="13">
    <source>
        <dbReference type="Proteomes" id="UP000238479"/>
    </source>
</evidence>
<evidence type="ECO:0000256" key="5">
    <source>
        <dbReference type="ARBA" id="ARBA00023015"/>
    </source>
</evidence>
<dbReference type="InterPro" id="IPR003656">
    <property type="entry name" value="Znf_BED"/>
</dbReference>
<dbReference type="SMART" id="SM00614">
    <property type="entry name" value="ZnF_BED"/>
    <property type="match status" value="1"/>
</dbReference>
<evidence type="ECO:0000256" key="2">
    <source>
        <dbReference type="ARBA" id="ARBA00022723"/>
    </source>
</evidence>
<dbReference type="Gramene" id="PRQ22580">
    <property type="protein sequence ID" value="PRQ22580"/>
    <property type="gene ID" value="RchiOBHm_Chr6g0251881"/>
</dbReference>
<evidence type="ECO:0000256" key="10">
    <source>
        <dbReference type="SAM" id="MobiDB-lite"/>
    </source>
</evidence>
<keyword evidence="6" id="KW-0238">DNA-binding</keyword>
<evidence type="ECO:0000256" key="6">
    <source>
        <dbReference type="ARBA" id="ARBA00023125"/>
    </source>
</evidence>
<feature type="compositionally biased region" description="Basic residues" evidence="10">
    <location>
        <begin position="707"/>
        <end position="718"/>
    </location>
</feature>
<dbReference type="InterPro" id="IPR052035">
    <property type="entry name" value="ZnF_BED_domain_contain"/>
</dbReference>
<keyword evidence="2" id="KW-0479">Metal-binding</keyword>
<dbReference type="PROSITE" id="PS50808">
    <property type="entry name" value="ZF_BED"/>
    <property type="match status" value="1"/>
</dbReference>
<comment type="subcellular location">
    <subcellularLocation>
        <location evidence="1">Nucleus</location>
    </subcellularLocation>
</comment>
<evidence type="ECO:0000313" key="12">
    <source>
        <dbReference type="EMBL" id="PRQ22580.1"/>
    </source>
</evidence>
<dbReference type="STRING" id="74649.A0A2P6PL00"/>
<evidence type="ECO:0000256" key="7">
    <source>
        <dbReference type="ARBA" id="ARBA00023163"/>
    </source>
</evidence>
<dbReference type="EMBL" id="PDCK01000044">
    <property type="protein sequence ID" value="PRQ22580.1"/>
    <property type="molecule type" value="Genomic_DNA"/>
</dbReference>
<dbReference type="GO" id="GO:0005634">
    <property type="term" value="C:nucleus"/>
    <property type="evidence" value="ECO:0007669"/>
    <property type="project" value="UniProtKB-SubCell"/>
</dbReference>
<feature type="region of interest" description="Disordered" evidence="10">
    <location>
        <begin position="686"/>
        <end position="718"/>
    </location>
</feature>
<keyword evidence="5" id="KW-0805">Transcription regulation</keyword>
<dbReference type="InterPro" id="IPR011009">
    <property type="entry name" value="Kinase-like_dom_sf"/>
</dbReference>
<proteinExistence type="predicted"/>
<dbReference type="Proteomes" id="UP000238479">
    <property type="component" value="Chromosome 6"/>
</dbReference>
<protein>
    <submittedName>
        <fullName evidence="12">Putative transcription factor/ chromatin remodeling BED-type(Zn) family</fullName>
    </submittedName>
</protein>
<name>A0A2P6PL00_ROSCH</name>
<dbReference type="GO" id="GO:0008270">
    <property type="term" value="F:zinc ion binding"/>
    <property type="evidence" value="ECO:0007669"/>
    <property type="project" value="UniProtKB-KW"/>
</dbReference>
<feature type="domain" description="BED-type" evidence="11">
    <location>
        <begin position="83"/>
        <end position="152"/>
    </location>
</feature>
<dbReference type="SUPFAM" id="SSF56112">
    <property type="entry name" value="Protein kinase-like (PK-like)"/>
    <property type="match status" value="1"/>
</dbReference>
<feature type="compositionally biased region" description="Polar residues" evidence="10">
    <location>
        <begin position="53"/>
        <end position="64"/>
    </location>
</feature>
<keyword evidence="8" id="KW-0539">Nucleus</keyword>
<feature type="compositionally biased region" description="Low complexity" evidence="10">
    <location>
        <begin position="637"/>
        <end position="655"/>
    </location>
</feature>
<dbReference type="AlphaFoldDB" id="A0A2P6PL00"/>
<dbReference type="GO" id="GO:0003677">
    <property type="term" value="F:DNA binding"/>
    <property type="evidence" value="ECO:0007669"/>
    <property type="project" value="UniProtKB-KW"/>
</dbReference>
<evidence type="ECO:0000256" key="8">
    <source>
        <dbReference type="ARBA" id="ARBA00023242"/>
    </source>
</evidence>